<comment type="caution">
    <text evidence="2">The sequence shown here is derived from an EMBL/GenBank/DDBJ whole genome shotgun (WGS) entry which is preliminary data.</text>
</comment>
<evidence type="ECO:0000313" key="2">
    <source>
        <dbReference type="EMBL" id="MFC4624443.1"/>
    </source>
</evidence>
<feature type="transmembrane region" description="Helical" evidence="1">
    <location>
        <begin position="573"/>
        <end position="595"/>
    </location>
</feature>
<dbReference type="RefSeq" id="WP_380075065.1">
    <property type="nucleotide sequence ID" value="NZ_JBHSEL010000042.1"/>
</dbReference>
<proteinExistence type="predicted"/>
<evidence type="ECO:0000256" key="1">
    <source>
        <dbReference type="SAM" id="Phobius"/>
    </source>
</evidence>
<keyword evidence="1" id="KW-0812">Transmembrane</keyword>
<organism evidence="2 3">
    <name type="scientific">Daeguia caeni</name>
    <dbReference type="NCBI Taxonomy" id="439612"/>
    <lineage>
        <taxon>Bacteria</taxon>
        <taxon>Pseudomonadati</taxon>
        <taxon>Pseudomonadota</taxon>
        <taxon>Alphaproteobacteria</taxon>
        <taxon>Hyphomicrobiales</taxon>
        <taxon>Brucellaceae</taxon>
        <taxon>Daeguia</taxon>
    </lineage>
</organism>
<accession>A0ABV9H201</accession>
<keyword evidence="1" id="KW-0472">Membrane</keyword>
<name>A0ABV9H201_9HYPH</name>
<keyword evidence="3" id="KW-1185">Reference proteome</keyword>
<sequence length="602" mass="64137">MGLNWASVLSEKLCQDERQIGNALMISPETYLEYGYDPSSIRNIATVWSALPQKVTLLVASDKLDKASFDAAWRIGVALERAGKMVDVITLPSADSTVDVSGIDVPEALRQIPAFAAIAKGGKVTLKNEAEAGALLLLNAPALRAHIAVADASLSSRVQAALNAVRSELVETDPEAASIIDALAERSNALAKAPDSKMVEARSIAGRPVIAIAPDAAAEAAGLFSELWRRTAVARKLILNEVSKPEENSDIVPLASLNQAANSLDVVARGDWTTTFDLGTSIEQGKIPDYLEVVVSAAPGATRTRPVASVFINDYLLGAKQLKADGRPETISVAVPTYALQPRNTVRVEFQRQPSSDECRETPQAYPVAVLPSSHMRLKPAGAAEDFPTLVPHLAGSSSVMIPAEWQNNAIKNLPTVISIANAAGIMPSDAELVVVENSATVTPTKPFLAFDVAIKSAKETVKVEGDHVSISDKKGKVFYDVKGQNEIAVVQVVNDNNQPGLVYNNVGAGPAFEDLLYLANGDVAVLGDKGVLASVNSAGVPLYLNANDTQGGDEKGFSLRKLTDPSYWMHNFSWLLTLGLFGLFLILLVLAQIVRKRKGNH</sequence>
<reference evidence="3" key="1">
    <citation type="journal article" date="2019" name="Int. J. Syst. Evol. Microbiol.">
        <title>The Global Catalogue of Microorganisms (GCM) 10K type strain sequencing project: providing services to taxonomists for standard genome sequencing and annotation.</title>
        <authorList>
            <consortium name="The Broad Institute Genomics Platform"/>
            <consortium name="The Broad Institute Genome Sequencing Center for Infectious Disease"/>
            <person name="Wu L."/>
            <person name="Ma J."/>
        </authorList>
    </citation>
    <scope>NUCLEOTIDE SEQUENCE [LARGE SCALE GENOMIC DNA]</scope>
    <source>
        <strain evidence="3">CGMCC 1.15731</strain>
    </source>
</reference>
<keyword evidence="1" id="KW-1133">Transmembrane helix</keyword>
<dbReference type="Proteomes" id="UP001596042">
    <property type="component" value="Unassembled WGS sequence"/>
</dbReference>
<evidence type="ECO:0000313" key="3">
    <source>
        <dbReference type="Proteomes" id="UP001596042"/>
    </source>
</evidence>
<gene>
    <name evidence="2" type="ORF">ACFO1V_04270</name>
</gene>
<dbReference type="EMBL" id="JBHSEL010000042">
    <property type="protein sequence ID" value="MFC4624443.1"/>
    <property type="molecule type" value="Genomic_DNA"/>
</dbReference>
<protein>
    <recommendedName>
        <fullName evidence="4">Cellulose synthase regulatory subunit</fullName>
    </recommendedName>
</protein>
<evidence type="ECO:0008006" key="4">
    <source>
        <dbReference type="Google" id="ProtNLM"/>
    </source>
</evidence>